<proteinExistence type="predicted"/>
<reference evidence="3 4" key="1">
    <citation type="submission" date="2020-06" db="EMBL/GenBank/DDBJ databases">
        <title>Dyadobacter sandarakinus sp. nov., isolated from the soil of the Arctic Yellow River Station.</title>
        <authorList>
            <person name="Zhang Y."/>
            <person name="Peng F."/>
        </authorList>
    </citation>
    <scope>NUCLEOTIDE SEQUENCE [LARGE SCALE GENOMIC DNA]</scope>
    <source>
        <strain evidence="3 4">Q3-56</strain>
    </source>
</reference>
<keyword evidence="1" id="KW-0472">Membrane</keyword>
<name>A0ABX7I2Q2_9BACT</name>
<dbReference type="EMBL" id="CP056775">
    <property type="protein sequence ID" value="QRR00150.1"/>
    <property type="molecule type" value="Genomic_DNA"/>
</dbReference>
<keyword evidence="1" id="KW-1133">Transmembrane helix</keyword>
<dbReference type="Pfam" id="PF26566">
    <property type="entry name" value="PH_40"/>
    <property type="match status" value="1"/>
</dbReference>
<organism evidence="3 4">
    <name type="scientific">Dyadobacter sandarakinus</name>
    <dbReference type="NCBI Taxonomy" id="2747268"/>
    <lineage>
        <taxon>Bacteria</taxon>
        <taxon>Pseudomonadati</taxon>
        <taxon>Bacteroidota</taxon>
        <taxon>Cytophagia</taxon>
        <taxon>Cytophagales</taxon>
        <taxon>Spirosomataceae</taxon>
        <taxon>Dyadobacter</taxon>
    </lineage>
</organism>
<dbReference type="RefSeq" id="WP_204660911.1">
    <property type="nucleotide sequence ID" value="NZ_CP056775.1"/>
</dbReference>
<dbReference type="Proteomes" id="UP000612680">
    <property type="component" value="Chromosome"/>
</dbReference>
<feature type="transmembrane region" description="Helical" evidence="1">
    <location>
        <begin position="20"/>
        <end position="42"/>
    </location>
</feature>
<accession>A0ABX7I2Q2</accession>
<sequence length="149" mass="17581">MIVTMLIFMTWVLYHYEFSYLQLQGIAIVFFLFCSPAVYLHIEYFFYNMGQEFEINNLGITRKEKGHTQKFKYNEIQEAVIYLSASKYQGSKFQLLPMESYHYIQLSMNNGEKVILTSLLNADLERVLTGNIKVPYRKVKKVFCSIDPI</sequence>
<dbReference type="InterPro" id="IPR058916">
    <property type="entry name" value="PH_40"/>
</dbReference>
<keyword evidence="4" id="KW-1185">Reference proteome</keyword>
<keyword evidence="1" id="KW-0812">Transmembrane</keyword>
<feature type="domain" description="PH" evidence="2">
    <location>
        <begin position="2"/>
        <end position="120"/>
    </location>
</feature>
<protein>
    <recommendedName>
        <fullName evidence="2">PH domain-containing protein</fullName>
    </recommendedName>
</protein>
<gene>
    <name evidence="3" type="ORF">HWI92_04140</name>
</gene>
<evidence type="ECO:0000259" key="2">
    <source>
        <dbReference type="Pfam" id="PF26566"/>
    </source>
</evidence>
<evidence type="ECO:0000313" key="3">
    <source>
        <dbReference type="EMBL" id="QRR00150.1"/>
    </source>
</evidence>
<evidence type="ECO:0000256" key="1">
    <source>
        <dbReference type="SAM" id="Phobius"/>
    </source>
</evidence>
<evidence type="ECO:0000313" key="4">
    <source>
        <dbReference type="Proteomes" id="UP000612680"/>
    </source>
</evidence>